<dbReference type="InterPro" id="IPR032675">
    <property type="entry name" value="LRR_dom_sf"/>
</dbReference>
<gene>
    <name evidence="9" type="ORF">BGP84_04925</name>
</gene>
<dbReference type="Pfam" id="PF20178">
    <property type="entry name" value="ToxA_N"/>
    <property type="match status" value="1"/>
</dbReference>
<evidence type="ECO:0000313" key="10">
    <source>
        <dbReference type="Proteomes" id="UP000237230"/>
    </source>
</evidence>
<dbReference type="EMBL" id="MINH01000016">
    <property type="protein sequence ID" value="POG12633.1"/>
    <property type="molecule type" value="Genomic_DNA"/>
</dbReference>
<dbReference type="InterPro" id="IPR001611">
    <property type="entry name" value="Leu-rich_rpt"/>
</dbReference>
<evidence type="ECO:0000256" key="3">
    <source>
        <dbReference type="ARBA" id="ARBA00022614"/>
    </source>
</evidence>
<dbReference type="PANTHER" id="PTHR48057">
    <property type="entry name" value="LEUCINE-RICH REPEAT SERINE/THREONINE-PROTEIN KINASE 1"/>
    <property type="match status" value="1"/>
</dbReference>
<dbReference type="Gene3D" id="3.80.10.10">
    <property type="entry name" value="Ribonuclease Inhibitor"/>
    <property type="match status" value="2"/>
</dbReference>
<keyword evidence="4" id="KW-0677">Repeat</keyword>
<evidence type="ECO:0000259" key="8">
    <source>
        <dbReference type="PROSITE" id="PS52053"/>
    </source>
</evidence>
<comment type="similarity">
    <text evidence="6">Belongs to the LRR-containing bacterial E3 ligase family.</text>
</comment>
<accession>A0A2S3XB39</accession>
<evidence type="ECO:0000256" key="1">
    <source>
        <dbReference type="ARBA" id="ARBA00000900"/>
    </source>
</evidence>
<dbReference type="InterPro" id="IPR029487">
    <property type="entry name" value="NEL_dom"/>
</dbReference>
<dbReference type="GO" id="GO:0005576">
    <property type="term" value="C:extracellular region"/>
    <property type="evidence" value="ECO:0007669"/>
    <property type="project" value="UniProtKB-UniRule"/>
</dbReference>
<keyword evidence="6" id="KW-0833">Ubl conjugation pathway</keyword>
<dbReference type="Proteomes" id="UP000237230">
    <property type="component" value="Unassembled WGS sequence"/>
</dbReference>
<dbReference type="SUPFAM" id="SSF52058">
    <property type="entry name" value="L domain-like"/>
    <property type="match status" value="1"/>
</dbReference>
<evidence type="ECO:0000256" key="7">
    <source>
        <dbReference type="SAM" id="Coils"/>
    </source>
</evidence>
<dbReference type="GO" id="GO:0016567">
    <property type="term" value="P:protein ubiquitination"/>
    <property type="evidence" value="ECO:0007669"/>
    <property type="project" value="InterPro"/>
</dbReference>
<reference evidence="9 10" key="2">
    <citation type="submission" date="2018-03" db="EMBL/GenBank/DDBJ databases">
        <title>Draft genome of Pseudomonas putida strain KH-21-114.</title>
        <authorList>
            <person name="Yoshizawa S."/>
            <person name="Khan N.H."/>
            <person name="Nishimura M."/>
            <person name="Chiura H.X."/>
            <person name="Ogura Y."/>
            <person name="Hayashi T."/>
            <person name="Kogure K."/>
        </authorList>
    </citation>
    <scope>NUCLEOTIDE SEQUENCE [LARGE SCALE GENOMIC DNA]</scope>
    <source>
        <strain evidence="9 10">KH-21-114</strain>
    </source>
</reference>
<feature type="coiled-coil region" evidence="7">
    <location>
        <begin position="934"/>
        <end position="961"/>
    </location>
</feature>
<dbReference type="Pfam" id="PF14496">
    <property type="entry name" value="NEL"/>
    <property type="match status" value="1"/>
</dbReference>
<evidence type="ECO:0000256" key="4">
    <source>
        <dbReference type="ARBA" id="ARBA00022737"/>
    </source>
</evidence>
<dbReference type="InterPro" id="IPR052595">
    <property type="entry name" value="LRRC69/RLP"/>
</dbReference>
<dbReference type="PROSITE" id="PS52053">
    <property type="entry name" value="NEL"/>
    <property type="match status" value="1"/>
</dbReference>
<dbReference type="InterPro" id="IPR046673">
    <property type="entry name" value="ToxA_N"/>
</dbReference>
<dbReference type="SMART" id="SM00369">
    <property type="entry name" value="LRR_TYP"/>
    <property type="match status" value="4"/>
</dbReference>
<evidence type="ECO:0000256" key="5">
    <source>
        <dbReference type="ARBA" id="ARBA00023026"/>
    </source>
</evidence>
<dbReference type="RefSeq" id="WP_181004442.1">
    <property type="nucleotide sequence ID" value="NZ_MINH01000016.1"/>
</dbReference>
<name>A0A2S3XB39_PSEPU</name>
<evidence type="ECO:0000256" key="2">
    <source>
        <dbReference type="ARBA" id="ARBA00012483"/>
    </source>
</evidence>
<dbReference type="EC" id="2.3.2.27" evidence="2"/>
<feature type="domain" description="NEL" evidence="8">
    <location>
        <begin position="1517"/>
        <end position="1805"/>
    </location>
</feature>
<sequence>MRRSAGRRNQAFEQACQQSPEVARQLVNEYGIQRETEGKLQALLTTLPALEPFASRLLTEAIHKRFGQNLDVTATYLMNVSKAAAYKEALDGDPFVTSDRAVKLATQSLLHCALQNFEAFEAEPAGLEIDGNKSLIIDSNQIGIISSGVKQLPIVAEDFAAMVRELDIGGQYQALIDALQAPAGGPDTASASEIFRNAEQATFRLHVHQAYLHGAIDKASHRTLLELATHGAAEYQGQPVLCSRMRLLQATLTGAVVLGIAAPGASGAGKFPPPTFPYGGWLLIYLPGLPEPLTMHTSRAQAEAFLLKQLPALRRSKHLVPERDRAGFFERLRDTLEPYTWNAAKGFKERMPAPDARVTLHVQPFTQPFIDELVVQRQQRLRDDGLFHAVPTALEDQKSSAKRLAYFQSLAVGTLNIGAFFIPGLAPVMLGLTVLQLGHEVYEGLASWADGDREQAFGYLMDVVENAAFVAALGAAGAANGRPAVERIGLETPSFIEALDSVELADGSQRLWRPDLQAFAHDIVLPADSKPDKFGLHHYQGKTWLPIEDHIYSVRQPPGSADYHLQPAQPSQRYLPALQHNGAGAWLLPQDNPARWPEMQLFRRSGHLGTRFDQQTAEHILRVSGTEPDVLRRAICNNLRLPALLEDTMTRFDLDRSLEQWPGDRGAEFERRYRQLPASEWHSGQILAQRYPNLPKPAIDELLHNATPKEWLALSKATVPARIAEEIRAYQQQVRLSRAYEGFYLNGPRNWDTDRLAMHSLERLPGWIADSAIGLEQHQSPFQLDSIGDPLATTRKTISSGYSGYLVTDAGQQPSAALPSIFAALYEALSPAQRAALGIVDAGELRRAIQKAPFIPRETAKKILGMQPTRPGYRPPMRLADGRLGYPLGGSRARAGSVSRHNLLARIRQLGQAVPQPRPAEQILATLENRYPSRAQTDELLQELSEQHRQLQRHLTDWRDLALLLQRPEPDEFQRLSNAISQYWYDRAFLNANESPAPLRLERLSMADFPLNLPESFTSSVTELELVDTFPEDFTSYSQHAPQLNGLLHPFGNLRSLQVRRSYRAEAPPSPFQFSLPLIAQHLPQLETLGLINQNLSISSTDIASLAGLSHLRRLDLSGNRLSEQYPPSFDELRLDSLGLDRMALDHWPEGVGYNSVTQIQNLSLRDNRITLLPDLLLSGRVNVAEHGHIDLQGNNILDQHLLRILLSEQARATRFLVDQPSEVQRYLAEQLQLRQQLQDFVDNYVNASSSSSMPTQAVLTSRTRIATALSEFWQHQETGTTHSPLRLTNVVLEQMPARLPAFFTERVRNLALENVSGSTAHLDTLLAQFPHVTRLTIDGYVSAQQSLPRALHRLPRLTDLALLNIGLDIDDNLLDGLASVDGLQSLDLGSNRMGMVTHAPGALRSLRRLDLNDTQLSQWPTWVNDLLPLEMLDLSDNQLTALPDFVLANLDSGFPITSIQLFNNPISDQTYLRARASSDSQHSYTFAMDVPDHLTDSSDDAMALGHFHIPLLDTAGDRPDLNDWLLGSTSENEAMRDCWEQLEDAGDSANLLALVGRLRQAAPYQNDATRVAFSQRVRRVLVKAVVDSADRALLNHQAGEALLQPSGDQTCHDGALLVFQDIELFIANERLQVASADTEGNLYLELRRLYRLHALDEVAKSEAGMRDVAEVRLTYRRELNDSLQLGLPNDHLLYAVNASQDELIYAEQQVQRGELSDAFLDFAAGNERWVQHLRLTHATRFAQIEQDYQAQVLAMPEQHPDTPLDQLGTAFAAFERSRQARERRLIRELTSFAAPERKPRSASE</sequence>
<dbReference type="PROSITE" id="PS51450">
    <property type="entry name" value="LRR"/>
    <property type="match status" value="1"/>
</dbReference>
<feature type="active site" description="Glycyl thioester intermediate" evidence="6">
    <location>
        <position position="1612"/>
    </location>
</feature>
<keyword evidence="3" id="KW-0433">Leucine-rich repeat</keyword>
<reference evidence="9 10" key="1">
    <citation type="submission" date="2016-08" db="EMBL/GenBank/DDBJ databases">
        <authorList>
            <person name="Seilhamer J.J."/>
        </authorList>
    </citation>
    <scope>NUCLEOTIDE SEQUENCE [LARGE SCALE GENOMIC DNA]</scope>
    <source>
        <strain evidence="9 10">KH-21-114</strain>
    </source>
</reference>
<keyword evidence="5" id="KW-0843">Virulence</keyword>
<keyword evidence="6" id="KW-0832">Ubl conjugation</keyword>
<dbReference type="InterPro" id="IPR003591">
    <property type="entry name" value="Leu-rich_rpt_typical-subtyp"/>
</dbReference>
<evidence type="ECO:0000256" key="6">
    <source>
        <dbReference type="PROSITE-ProRule" id="PRU01398"/>
    </source>
</evidence>
<keyword evidence="6" id="KW-0964">Secreted</keyword>
<dbReference type="GO" id="GO:0061630">
    <property type="term" value="F:ubiquitin protein ligase activity"/>
    <property type="evidence" value="ECO:0007669"/>
    <property type="project" value="UniProtKB-EC"/>
</dbReference>
<keyword evidence="6" id="KW-0808">Transferase</keyword>
<organism evidence="9 10">
    <name type="scientific">Pseudomonas putida</name>
    <name type="common">Arthrobacter siderocapsulatus</name>
    <dbReference type="NCBI Taxonomy" id="303"/>
    <lineage>
        <taxon>Bacteria</taxon>
        <taxon>Pseudomonadati</taxon>
        <taxon>Pseudomonadota</taxon>
        <taxon>Gammaproteobacteria</taxon>
        <taxon>Pseudomonadales</taxon>
        <taxon>Pseudomonadaceae</taxon>
        <taxon>Pseudomonas</taxon>
    </lineage>
</organism>
<comment type="PTM">
    <text evidence="6">Ubiquitinated in the presence of host E1 ubiquitin-activating enzyme, E2 ubiquitin-conjugating enzyme and ubiquitin.</text>
</comment>
<dbReference type="Gene3D" id="1.20.58.360">
    <property type="entry name" value="Shigella T3SS effector IpaH defines"/>
    <property type="match status" value="1"/>
</dbReference>
<evidence type="ECO:0000313" key="9">
    <source>
        <dbReference type="EMBL" id="POG12633.1"/>
    </source>
</evidence>
<protein>
    <recommendedName>
        <fullName evidence="2">RING-type E3 ubiquitin transferase</fullName>
        <ecNumber evidence="2">2.3.2.27</ecNumber>
    </recommendedName>
</protein>
<proteinExistence type="inferred from homology"/>
<keyword evidence="7" id="KW-0175">Coiled coil</keyword>
<comment type="caution">
    <text evidence="9">The sequence shown here is derived from an EMBL/GenBank/DDBJ whole genome shotgun (WGS) entry which is preliminary data.</text>
</comment>
<keyword evidence="6" id="KW-1035">Host cytoplasm</keyword>
<comment type="catalytic activity">
    <reaction evidence="1">
        <text>S-ubiquitinyl-[E2 ubiquitin-conjugating enzyme]-L-cysteine + [acceptor protein]-L-lysine = [E2 ubiquitin-conjugating enzyme]-L-cysteine + N(6)-ubiquitinyl-[acceptor protein]-L-lysine.</text>
        <dbReference type="EC" id="2.3.2.27"/>
    </reaction>
</comment>
<dbReference type="PANTHER" id="PTHR48057:SF17">
    <property type="entry name" value="LRR RECEPTOR-LIKE SERINE_THREONINE-PROTEIN KINASE FLS2"/>
    <property type="match status" value="1"/>
</dbReference>